<dbReference type="GO" id="GO:0005737">
    <property type="term" value="C:cytoplasm"/>
    <property type="evidence" value="ECO:0007669"/>
    <property type="project" value="TreeGrafter"/>
</dbReference>
<keyword evidence="4" id="KW-0378">Hydrolase</keyword>
<dbReference type="GO" id="GO:0017183">
    <property type="term" value="P:protein histidyl modification to diphthamide"/>
    <property type="evidence" value="ECO:0007669"/>
    <property type="project" value="TreeGrafter"/>
</dbReference>
<dbReference type="InterPro" id="IPR015943">
    <property type="entry name" value="WD40/YVTN_repeat-like_dom_sf"/>
</dbReference>
<name>A0A5C3NU71_9AGAM</name>
<keyword evidence="3" id="KW-0677">Repeat</keyword>
<evidence type="ECO:0000256" key="4">
    <source>
        <dbReference type="ARBA" id="ARBA00022801"/>
    </source>
</evidence>
<dbReference type="InterPro" id="IPR001680">
    <property type="entry name" value="WD40_rpt"/>
</dbReference>
<dbReference type="SMART" id="SM00320">
    <property type="entry name" value="WD40"/>
    <property type="match status" value="3"/>
</dbReference>
<dbReference type="PANTHER" id="PTHR46042:SF1">
    <property type="entry name" value="DIPHTHINE METHYLTRANSFERASE"/>
    <property type="match status" value="1"/>
</dbReference>
<protein>
    <recommendedName>
        <fullName evidence="6">methylated diphthine methylhydrolase</fullName>
        <ecNumber evidence="6">3.1.1.97</ecNumber>
    </recommendedName>
</protein>
<dbReference type="AlphaFoldDB" id="A0A5C3NU71"/>
<evidence type="ECO:0000313" key="9">
    <source>
        <dbReference type="Proteomes" id="UP000305948"/>
    </source>
</evidence>
<dbReference type="STRING" id="5364.A0A5C3NU71"/>
<evidence type="ECO:0000256" key="1">
    <source>
        <dbReference type="ARBA" id="ARBA00005156"/>
    </source>
</evidence>
<evidence type="ECO:0000313" key="8">
    <source>
        <dbReference type="EMBL" id="TFK57301.1"/>
    </source>
</evidence>
<evidence type="ECO:0000256" key="5">
    <source>
        <dbReference type="ARBA" id="ARBA00038092"/>
    </source>
</evidence>
<dbReference type="PANTHER" id="PTHR46042">
    <property type="entry name" value="DIPHTHINE METHYLTRANSFERASE"/>
    <property type="match status" value="1"/>
</dbReference>
<dbReference type="Proteomes" id="UP000305948">
    <property type="component" value="Unassembled WGS sequence"/>
</dbReference>
<keyword evidence="2" id="KW-0853">WD repeat</keyword>
<dbReference type="GO" id="GO:0061685">
    <property type="term" value="F:diphthine methylesterase activity"/>
    <property type="evidence" value="ECO:0007669"/>
    <property type="project" value="UniProtKB-EC"/>
</dbReference>
<dbReference type="InterPro" id="IPR052415">
    <property type="entry name" value="Diphthine_MTase"/>
</dbReference>
<sequence>MHPAIDTVYPGVSTEFCPSSGSQHILACGTYKLVEQEPEQLTPSSEGDVSSGRSKQTRLGRCTMFRVNIGGDGEDTLDKIQDVDLPGILDMKWCDRTEGLSPLLGIADAEGSITLHEWKEDEARYSTTWVYSIQLGRPDVLCLSLDWSNRRWPSSCSALGSLVVSLSDGTLSILRPDSSTGLIPSDSWSAHEFEPWIAAWDYWDPNVVYSGGDDVKLKGWDIRQGLDNPTFVYKRFDAGVTAIQSHPYIEHLFAAGSYDSTVRIFDTRNPSRPLEETNVGGGVWRVKWHPLASRKDDLLVACMHDGFKVLHSNTSTDGKVEVESASIAKRYDEHESLAYGVDWSCAPAKESGTLIASCSFYDHSLHLWRG</sequence>
<evidence type="ECO:0000256" key="3">
    <source>
        <dbReference type="ARBA" id="ARBA00022737"/>
    </source>
</evidence>
<dbReference type="EC" id="3.1.1.97" evidence="6"/>
<dbReference type="OrthoDB" id="1930760at2759"/>
<dbReference type="EMBL" id="ML213503">
    <property type="protein sequence ID" value="TFK57301.1"/>
    <property type="molecule type" value="Genomic_DNA"/>
</dbReference>
<evidence type="ECO:0000256" key="7">
    <source>
        <dbReference type="ARBA" id="ARBA00047551"/>
    </source>
</evidence>
<dbReference type="InterPro" id="IPR036322">
    <property type="entry name" value="WD40_repeat_dom_sf"/>
</dbReference>
<keyword evidence="9" id="KW-1185">Reference proteome</keyword>
<evidence type="ECO:0000256" key="2">
    <source>
        <dbReference type="ARBA" id="ARBA00022574"/>
    </source>
</evidence>
<comment type="similarity">
    <text evidence="5">Belongs to the DPH7 family.</text>
</comment>
<dbReference type="SUPFAM" id="SSF50978">
    <property type="entry name" value="WD40 repeat-like"/>
    <property type="match status" value="1"/>
</dbReference>
<organism evidence="8 9">
    <name type="scientific">Heliocybe sulcata</name>
    <dbReference type="NCBI Taxonomy" id="5364"/>
    <lineage>
        <taxon>Eukaryota</taxon>
        <taxon>Fungi</taxon>
        <taxon>Dikarya</taxon>
        <taxon>Basidiomycota</taxon>
        <taxon>Agaricomycotina</taxon>
        <taxon>Agaricomycetes</taxon>
        <taxon>Gloeophyllales</taxon>
        <taxon>Gloeophyllaceae</taxon>
        <taxon>Heliocybe</taxon>
    </lineage>
</organism>
<proteinExistence type="inferred from homology"/>
<evidence type="ECO:0000256" key="6">
    <source>
        <dbReference type="ARBA" id="ARBA00039131"/>
    </source>
</evidence>
<comment type="pathway">
    <text evidence="1">Protein modification; peptidyl-diphthamide biosynthesis.</text>
</comment>
<dbReference type="Gene3D" id="2.130.10.10">
    <property type="entry name" value="YVTN repeat-like/Quinoprotein amine dehydrogenase"/>
    <property type="match status" value="1"/>
</dbReference>
<accession>A0A5C3NU71</accession>
<comment type="catalytic activity">
    <reaction evidence="7">
        <text>diphthine methyl ester-[translation elongation factor 2] + H2O = diphthine-[translation elongation factor 2] + methanol + H(+)</text>
        <dbReference type="Rhea" id="RHEA:42656"/>
        <dbReference type="Rhea" id="RHEA-COMP:10172"/>
        <dbReference type="Rhea" id="RHEA-COMP:10173"/>
        <dbReference type="ChEBI" id="CHEBI:15377"/>
        <dbReference type="ChEBI" id="CHEBI:15378"/>
        <dbReference type="ChEBI" id="CHEBI:17790"/>
        <dbReference type="ChEBI" id="CHEBI:79005"/>
        <dbReference type="ChEBI" id="CHEBI:82696"/>
        <dbReference type="EC" id="3.1.1.97"/>
    </reaction>
</comment>
<gene>
    <name evidence="8" type="ORF">OE88DRAFT_1619522</name>
</gene>
<reference evidence="8 9" key="1">
    <citation type="journal article" date="2019" name="Nat. Ecol. Evol.">
        <title>Megaphylogeny resolves global patterns of mushroom evolution.</title>
        <authorList>
            <person name="Varga T."/>
            <person name="Krizsan K."/>
            <person name="Foldi C."/>
            <person name="Dima B."/>
            <person name="Sanchez-Garcia M."/>
            <person name="Sanchez-Ramirez S."/>
            <person name="Szollosi G.J."/>
            <person name="Szarkandi J.G."/>
            <person name="Papp V."/>
            <person name="Albert L."/>
            <person name="Andreopoulos W."/>
            <person name="Angelini C."/>
            <person name="Antonin V."/>
            <person name="Barry K.W."/>
            <person name="Bougher N.L."/>
            <person name="Buchanan P."/>
            <person name="Buyck B."/>
            <person name="Bense V."/>
            <person name="Catcheside P."/>
            <person name="Chovatia M."/>
            <person name="Cooper J."/>
            <person name="Damon W."/>
            <person name="Desjardin D."/>
            <person name="Finy P."/>
            <person name="Geml J."/>
            <person name="Haridas S."/>
            <person name="Hughes K."/>
            <person name="Justo A."/>
            <person name="Karasinski D."/>
            <person name="Kautmanova I."/>
            <person name="Kiss B."/>
            <person name="Kocsube S."/>
            <person name="Kotiranta H."/>
            <person name="LaButti K.M."/>
            <person name="Lechner B.E."/>
            <person name="Liimatainen K."/>
            <person name="Lipzen A."/>
            <person name="Lukacs Z."/>
            <person name="Mihaltcheva S."/>
            <person name="Morgado L.N."/>
            <person name="Niskanen T."/>
            <person name="Noordeloos M.E."/>
            <person name="Ohm R.A."/>
            <person name="Ortiz-Santana B."/>
            <person name="Ovrebo C."/>
            <person name="Racz N."/>
            <person name="Riley R."/>
            <person name="Savchenko A."/>
            <person name="Shiryaev A."/>
            <person name="Soop K."/>
            <person name="Spirin V."/>
            <person name="Szebenyi C."/>
            <person name="Tomsovsky M."/>
            <person name="Tulloss R.E."/>
            <person name="Uehling J."/>
            <person name="Grigoriev I.V."/>
            <person name="Vagvolgyi C."/>
            <person name="Papp T."/>
            <person name="Martin F.M."/>
            <person name="Miettinen O."/>
            <person name="Hibbett D.S."/>
            <person name="Nagy L.G."/>
        </authorList>
    </citation>
    <scope>NUCLEOTIDE SEQUENCE [LARGE SCALE GENOMIC DNA]</scope>
    <source>
        <strain evidence="8 9">OMC1185</strain>
    </source>
</reference>